<dbReference type="InterPro" id="IPR039468">
    <property type="entry name" value="WDR19_WD40_rpt"/>
</dbReference>
<dbReference type="EMBL" id="GBEZ01012022">
    <property type="protein sequence ID" value="JAC73829.1"/>
    <property type="molecule type" value="Transcribed_RNA"/>
</dbReference>
<dbReference type="GO" id="GO:0035721">
    <property type="term" value="P:intraciliary retrograde transport"/>
    <property type="evidence" value="ECO:0007669"/>
    <property type="project" value="InterPro"/>
</dbReference>
<dbReference type="PANTHER" id="PTHR14920">
    <property type="entry name" value="OSMOTIC AVOIDANCE ABNORMAL PROTEIN 1/WD REPEAT MEMBRANE PROTEIN"/>
    <property type="match status" value="1"/>
</dbReference>
<evidence type="ECO:0000256" key="2">
    <source>
        <dbReference type="ARBA" id="ARBA00022574"/>
    </source>
</evidence>
<dbReference type="Pfam" id="PF15911">
    <property type="entry name" value="Beta-prop_WDR19_2nd"/>
    <property type="match status" value="1"/>
</dbReference>
<evidence type="ECO:0000256" key="5">
    <source>
        <dbReference type="ARBA" id="ARBA00023273"/>
    </source>
</evidence>
<dbReference type="Gene3D" id="1.25.40.470">
    <property type="match status" value="2"/>
</dbReference>
<feature type="domain" description="WDR19 WD40 repeat" evidence="6">
    <location>
        <begin position="3"/>
        <end position="212"/>
    </location>
</feature>
<protein>
    <submittedName>
        <fullName evidence="8">Wd repeat-containing protein 19</fullName>
    </submittedName>
</protein>
<name>A0A061RSU0_9CHLO</name>
<accession>A0A061RSU0</accession>
<dbReference type="PANTHER" id="PTHR14920:SF0">
    <property type="entry name" value="WD REPEAT DOMAIN 19"/>
    <property type="match status" value="1"/>
</dbReference>
<evidence type="ECO:0000313" key="8">
    <source>
        <dbReference type="EMBL" id="JAC73829.1"/>
    </source>
</evidence>
<keyword evidence="5" id="KW-0966">Cell projection</keyword>
<keyword evidence="2" id="KW-0853">WD repeat</keyword>
<organism evidence="8">
    <name type="scientific">Tetraselmis sp. GSL018</name>
    <dbReference type="NCBI Taxonomy" id="582737"/>
    <lineage>
        <taxon>Eukaryota</taxon>
        <taxon>Viridiplantae</taxon>
        <taxon>Chlorophyta</taxon>
        <taxon>core chlorophytes</taxon>
        <taxon>Chlorodendrophyceae</taxon>
        <taxon>Chlorodendrales</taxon>
        <taxon>Chlorodendraceae</taxon>
        <taxon>Tetraselmis</taxon>
    </lineage>
</organism>
<dbReference type="InterPro" id="IPR040379">
    <property type="entry name" value="WDR19/dyf-2"/>
</dbReference>
<evidence type="ECO:0000259" key="7">
    <source>
        <dbReference type="Pfam" id="PF24762"/>
    </source>
</evidence>
<evidence type="ECO:0000256" key="4">
    <source>
        <dbReference type="ARBA" id="ARBA00023069"/>
    </source>
</evidence>
<evidence type="ECO:0000259" key="6">
    <source>
        <dbReference type="Pfam" id="PF15911"/>
    </source>
</evidence>
<reference evidence="8" key="1">
    <citation type="submission" date="2014-05" db="EMBL/GenBank/DDBJ databases">
        <title>The transcriptome of the halophilic microalga Tetraselmis sp. GSL018 isolated from the Great Salt Lake, Utah.</title>
        <authorList>
            <person name="Jinkerson R.E."/>
            <person name="D'Adamo S."/>
            <person name="Posewitz M.C."/>
        </authorList>
    </citation>
    <scope>NUCLEOTIDE SEQUENCE</scope>
    <source>
        <strain evidence="8">GSL018</strain>
    </source>
</reference>
<dbReference type="GO" id="GO:0060271">
    <property type="term" value="P:cilium assembly"/>
    <property type="evidence" value="ECO:0007669"/>
    <property type="project" value="TreeGrafter"/>
</dbReference>
<dbReference type="InterPro" id="IPR011990">
    <property type="entry name" value="TPR-like_helical_dom_sf"/>
</dbReference>
<gene>
    <name evidence="8" type="ORF">TSPGSL018_27695</name>
</gene>
<proteinExistence type="predicted"/>
<dbReference type="SUPFAM" id="SSF48452">
    <property type="entry name" value="TPR-like"/>
    <property type="match status" value="1"/>
</dbReference>
<sequence length="934" mass="104330">MCVASRDYVGSVIAIGLSETYAAVLTDGSVTIHAIESAEDSEDEWHVPPKGHQPEVTAMGMTSHFLVTGTSRGNILYHLLEERAVVNEYRHEDCGIRRIFPQPEGTRSIFEDDSHMVYLFNPVNDQVLPIPDFNGVVDNVVWDCEDTNLFALFDSNNIYVYSYLPVTISGPKISLLTTQTKNSGLSPILLANGQLTGQLQSGALEQVTLETHQALQDEAVRTGGPQALRRRFDSLLAMGDLKAAWEVAFNLKNDDVWHRLCNAALDAMDVDLAIWIFRNQGNASMVLSLERIRHIEDKNLLAGHLLVLKDGDYNTAQELFLRSSFPKAALEMRKDLKHWDEAMKLAQQLDPDSIGEISRKYAGMLEVRGDFPTALDYYQQAQDLCAGDPEVEAACQGGIARCTLHMGDIRRQIALASNNPSLCRECGSILESMNQLQDAAEMYEKGGLFEKAASIYIQNKSFQQVAPLMAKISSPKLHLQYAKAKEGEGKFQEAVAAYEAAGEMDSVVRLNLERLKNPHKAFAVVRKTRSSEGASMVANFCISNGDYSTAIEFLLLARRNQEAFEFAQAHNSMDAYVQFAGEGISSEEWARVARFYESSGRHDKAGDMWSNCSQYEAALRAYVKGGPEALDKAISMVGKANNPSLTNQLVDFLMGETDGEAKDHNYLFKLHMALGNYEQAAQTSVLIAKQEQEMGNYKLAHSQLFETFRELRSQKRRIPAELTRSLMLLHSYILVKTLARIGDHESAARMLIRVARNISKFPEHIVPILTSTVIECQRAGFRKTAFEYASMLVRPEYRNQLRPEYKRKIENMVRKPDKDAADAEEPTWPCPFCRTPGPETELECGNCRDVIPFCIATGKRCIVSDWGRCPHCHFNCRIQDLSKILVAESKCPMCSSKVTPNEVQKITDPVGLLREEEAAVEREANGSAQGEDSQ</sequence>
<feature type="domain" description="IF140/IFT172/WDR19 TPR" evidence="7">
    <location>
        <begin position="426"/>
        <end position="752"/>
    </location>
</feature>
<dbReference type="AlphaFoldDB" id="A0A061RSU0"/>
<evidence type="ECO:0000256" key="3">
    <source>
        <dbReference type="ARBA" id="ARBA00022737"/>
    </source>
</evidence>
<keyword evidence="3" id="KW-0677">Repeat</keyword>
<dbReference type="GO" id="GO:0005929">
    <property type="term" value="C:cilium"/>
    <property type="evidence" value="ECO:0007669"/>
    <property type="project" value="UniProtKB-SubCell"/>
</dbReference>
<dbReference type="SUPFAM" id="SSF69322">
    <property type="entry name" value="Tricorn protease domain 2"/>
    <property type="match status" value="1"/>
</dbReference>
<evidence type="ECO:0000256" key="1">
    <source>
        <dbReference type="ARBA" id="ARBA00004138"/>
    </source>
</evidence>
<dbReference type="Pfam" id="PF24762">
    <property type="entry name" value="TPR_IF140-IFT172"/>
    <property type="match status" value="2"/>
</dbReference>
<dbReference type="Gene3D" id="1.25.40.10">
    <property type="entry name" value="Tetratricopeptide repeat domain"/>
    <property type="match status" value="1"/>
</dbReference>
<dbReference type="GO" id="GO:0030991">
    <property type="term" value="C:intraciliary transport particle A"/>
    <property type="evidence" value="ECO:0007669"/>
    <property type="project" value="TreeGrafter"/>
</dbReference>
<feature type="domain" description="IF140/IFT172/WDR19 TPR" evidence="7">
    <location>
        <begin position="239"/>
        <end position="382"/>
    </location>
</feature>
<keyword evidence="4" id="KW-0969">Cilium</keyword>
<comment type="subcellular location">
    <subcellularLocation>
        <location evidence="1">Cell projection</location>
        <location evidence="1">Cilium</location>
    </subcellularLocation>
</comment>
<dbReference type="InterPro" id="IPR056168">
    <property type="entry name" value="TPR_IF140/IFT172/WDR19"/>
</dbReference>